<dbReference type="EMBL" id="SNRW01004135">
    <property type="protein sequence ID" value="KAA6388048.1"/>
    <property type="molecule type" value="Genomic_DNA"/>
</dbReference>
<accession>A0A5J4VZQ2</accession>
<dbReference type="AlphaFoldDB" id="A0A5J4VZQ2"/>
<dbReference type="Proteomes" id="UP000324800">
    <property type="component" value="Unassembled WGS sequence"/>
</dbReference>
<name>A0A5J4VZQ2_9EUKA</name>
<comment type="caution">
    <text evidence="1">The sequence shown here is derived from an EMBL/GenBank/DDBJ whole genome shotgun (WGS) entry which is preliminary data.</text>
</comment>
<evidence type="ECO:0000313" key="2">
    <source>
        <dbReference type="Proteomes" id="UP000324800"/>
    </source>
</evidence>
<reference evidence="1 2" key="1">
    <citation type="submission" date="2019-03" db="EMBL/GenBank/DDBJ databases">
        <title>Single cell metagenomics reveals metabolic interactions within the superorganism composed of flagellate Streblomastix strix and complex community of Bacteroidetes bacteria on its surface.</title>
        <authorList>
            <person name="Treitli S.C."/>
            <person name="Kolisko M."/>
            <person name="Husnik F."/>
            <person name="Keeling P."/>
            <person name="Hampl V."/>
        </authorList>
    </citation>
    <scope>NUCLEOTIDE SEQUENCE [LARGE SCALE GENOMIC DNA]</scope>
    <source>
        <strain evidence="1">ST1C</strain>
    </source>
</reference>
<organism evidence="1 2">
    <name type="scientific">Streblomastix strix</name>
    <dbReference type="NCBI Taxonomy" id="222440"/>
    <lineage>
        <taxon>Eukaryota</taxon>
        <taxon>Metamonada</taxon>
        <taxon>Preaxostyla</taxon>
        <taxon>Oxymonadida</taxon>
        <taxon>Streblomastigidae</taxon>
        <taxon>Streblomastix</taxon>
    </lineage>
</organism>
<proteinExistence type="predicted"/>
<sequence>MLFRNIRSKEAPNGEFVLSPIMYDLIFNKPVKQTLLNTGDTQYWHKLFGITIGCLDGSVRQTRELNKGIDIAEPAKVSLIKIIGGDDKDNVFSIFSWDASTGTRTYGVTELQIKKAIDMCGWEFNNTGCRTVFDNYSNLQVFVNLLRKVIKQEKVNLKDNRILDHIKHNMKMIILSPKFLPEELVNEFEVEWDKKKSDILVDVDYSSFVKEKLTEFSNTKQTTQIYSEAISNIGMEFFKK</sequence>
<evidence type="ECO:0000313" key="1">
    <source>
        <dbReference type="EMBL" id="KAA6388048.1"/>
    </source>
</evidence>
<protein>
    <submittedName>
        <fullName evidence="1">Uncharacterized protein</fullName>
    </submittedName>
</protein>
<gene>
    <name evidence="1" type="ORF">EZS28_016424</name>
</gene>